<reference evidence="1 2" key="1">
    <citation type="submission" date="2014-02" db="EMBL/GenBank/DDBJ databases">
        <title>Draft genome sequence of Rickettsia buchneri sp. nov. ISO7T.</title>
        <authorList>
            <person name="Felsheim R.F."/>
            <person name="Kurtti T.J."/>
            <person name="Munderloh U.G."/>
        </authorList>
    </citation>
    <scope>NUCLEOTIDE SEQUENCE [LARGE SCALE GENOMIC DNA]</scope>
    <source>
        <strain evidence="1 2">ISO7</strain>
    </source>
</reference>
<gene>
    <name evidence="1" type="ORF">REISMN_03515</name>
</gene>
<protein>
    <submittedName>
        <fullName evidence="1">Uncharacterized protein</fullName>
    </submittedName>
</protein>
<name>A0A8E1C041_9RICK</name>
<comment type="caution">
    <text evidence="1">The sequence shown here is derived from an EMBL/GenBank/DDBJ whole genome shotgun (WGS) entry which is preliminary data.</text>
</comment>
<keyword evidence="2" id="KW-1185">Reference proteome</keyword>
<proteinExistence type="predicted"/>
<dbReference type="AlphaFoldDB" id="A0A8E1C041"/>
<sequence length="82" mass="9635">MNLTYQNGQAGLQLHRLMQSTVKRYVDKHKEYAIDKQKIYTSLAEALDSLFPYFTAVPNKDWEISKLFYPYVLSLCSKNIKQ</sequence>
<evidence type="ECO:0000313" key="2">
    <source>
        <dbReference type="Proteomes" id="UP000027161"/>
    </source>
</evidence>
<evidence type="ECO:0000313" key="1">
    <source>
        <dbReference type="EMBL" id="KDO03096.1"/>
    </source>
</evidence>
<dbReference type="RefSeq" id="WP_037214044.1">
    <property type="nucleotide sequence ID" value="NZ_CP113531.1"/>
</dbReference>
<dbReference type="Proteomes" id="UP000027161">
    <property type="component" value="Unassembled WGS sequence"/>
</dbReference>
<organism evidence="1 2">
    <name type="scientific">Rickettsia tamurae subsp. buchneri</name>
    <dbReference type="NCBI Taxonomy" id="1462938"/>
    <lineage>
        <taxon>Bacteria</taxon>
        <taxon>Pseudomonadati</taxon>
        <taxon>Pseudomonadota</taxon>
        <taxon>Alphaproteobacteria</taxon>
        <taxon>Rickettsiales</taxon>
        <taxon>Rickettsiaceae</taxon>
        <taxon>Rickettsieae</taxon>
        <taxon>Rickettsia</taxon>
        <taxon>spotted fever group</taxon>
    </lineage>
</organism>
<accession>A0A8E1C041</accession>
<dbReference type="EMBL" id="JFKF01000063">
    <property type="protein sequence ID" value="KDO03096.1"/>
    <property type="molecule type" value="Genomic_DNA"/>
</dbReference>